<comment type="function">
    <text evidence="6">Also exhibits azoreductase activity. Catalyzes the reductive cleavage of the azo bond in aromatic azo compounds to the corresponding amines.</text>
</comment>
<evidence type="ECO:0000313" key="8">
    <source>
        <dbReference type="EMBL" id="MDT2810261.1"/>
    </source>
</evidence>
<dbReference type="EMBL" id="JARQBJ010000003">
    <property type="protein sequence ID" value="MDT2810261.1"/>
    <property type="molecule type" value="Genomic_DNA"/>
</dbReference>
<dbReference type="GO" id="GO:0009055">
    <property type="term" value="F:electron transfer activity"/>
    <property type="evidence" value="ECO:0007669"/>
    <property type="project" value="UniProtKB-UniRule"/>
</dbReference>
<dbReference type="InterPro" id="IPR050104">
    <property type="entry name" value="FMN-dep_NADH:Q_OxRdtase_AzoR1"/>
</dbReference>
<dbReference type="Gene3D" id="3.40.50.360">
    <property type="match status" value="1"/>
</dbReference>
<comment type="caution">
    <text evidence="6">Lacks conserved residue(s) required for the propagation of feature annotation.</text>
</comment>
<dbReference type="Proteomes" id="UP001256711">
    <property type="component" value="Unassembled WGS sequence"/>
</dbReference>
<comment type="caution">
    <text evidence="8">The sequence shown here is derived from an EMBL/GenBank/DDBJ whole genome shotgun (WGS) entry which is preliminary data.</text>
</comment>
<dbReference type="Pfam" id="PF02525">
    <property type="entry name" value="Flavodoxin_2"/>
    <property type="match status" value="1"/>
</dbReference>
<name>A0AAW8U004_9ENTE</name>
<evidence type="ECO:0000256" key="3">
    <source>
        <dbReference type="ARBA" id="ARBA00023002"/>
    </source>
</evidence>
<dbReference type="AlphaFoldDB" id="A0AAW8U004"/>
<comment type="cofactor">
    <cofactor evidence="6">
        <name>FMN</name>
        <dbReference type="ChEBI" id="CHEBI:58210"/>
    </cofactor>
    <text evidence="6">Binds 1 FMN per subunit.</text>
</comment>
<keyword evidence="3 6" id="KW-0560">Oxidoreductase</keyword>
<comment type="subunit">
    <text evidence="6">Homodimer.</text>
</comment>
<evidence type="ECO:0000256" key="1">
    <source>
        <dbReference type="ARBA" id="ARBA00022630"/>
    </source>
</evidence>
<feature type="binding site" evidence="6">
    <location>
        <begin position="17"/>
        <end position="19"/>
    </location>
    <ligand>
        <name>FMN</name>
        <dbReference type="ChEBI" id="CHEBI:58210"/>
    </ligand>
</feature>
<reference evidence="8" key="1">
    <citation type="submission" date="2023-03" db="EMBL/GenBank/DDBJ databases">
        <authorList>
            <person name="Shen W."/>
            <person name="Cai J."/>
        </authorList>
    </citation>
    <scope>NUCLEOTIDE SEQUENCE</scope>
    <source>
        <strain evidence="8">B226-2</strain>
    </source>
</reference>
<comment type="catalytic activity">
    <reaction evidence="6">
        <text>2 a quinone + NADH + H(+) = 2 a 1,4-benzosemiquinone + NAD(+)</text>
        <dbReference type="Rhea" id="RHEA:65952"/>
        <dbReference type="ChEBI" id="CHEBI:15378"/>
        <dbReference type="ChEBI" id="CHEBI:57540"/>
        <dbReference type="ChEBI" id="CHEBI:57945"/>
        <dbReference type="ChEBI" id="CHEBI:132124"/>
        <dbReference type="ChEBI" id="CHEBI:134225"/>
    </reaction>
</comment>
<dbReference type="PANTHER" id="PTHR43741:SF7">
    <property type="entry name" value="FMN-DEPENDENT NADH:QUINONE OXIDOREDUCTASE"/>
    <property type="match status" value="1"/>
</dbReference>
<comment type="catalytic activity">
    <reaction evidence="5">
        <text>N,N-dimethyl-1,4-phenylenediamine + anthranilate + 2 NAD(+) = 2-(4-dimethylaminophenyl)diazenylbenzoate + 2 NADH + 2 H(+)</text>
        <dbReference type="Rhea" id="RHEA:55872"/>
        <dbReference type="ChEBI" id="CHEBI:15378"/>
        <dbReference type="ChEBI" id="CHEBI:15783"/>
        <dbReference type="ChEBI" id="CHEBI:16567"/>
        <dbReference type="ChEBI" id="CHEBI:57540"/>
        <dbReference type="ChEBI" id="CHEBI:57945"/>
        <dbReference type="ChEBI" id="CHEBI:71579"/>
        <dbReference type="EC" id="1.7.1.17"/>
    </reaction>
    <physiologicalReaction direction="right-to-left" evidence="5">
        <dbReference type="Rhea" id="RHEA:55874"/>
    </physiologicalReaction>
</comment>
<feature type="binding site" evidence="6">
    <location>
        <begin position="147"/>
        <end position="150"/>
    </location>
    <ligand>
        <name>FMN</name>
        <dbReference type="ChEBI" id="CHEBI:58210"/>
    </ligand>
</feature>
<protein>
    <recommendedName>
        <fullName evidence="6">FMN dependent NADH:quinone oxidoreductase</fullName>
        <ecNumber evidence="6">1.6.5.-</ecNumber>
    </recommendedName>
    <alternativeName>
        <fullName evidence="6">Azo-dye reductase</fullName>
    </alternativeName>
    <alternativeName>
        <fullName evidence="6">FMN-dependent NADH-azo compound oxidoreductase</fullName>
    </alternativeName>
    <alternativeName>
        <fullName evidence="6">FMN-dependent NADH-azoreductase</fullName>
        <ecNumber evidence="6">1.7.1.17</ecNumber>
    </alternativeName>
</protein>
<evidence type="ECO:0000256" key="5">
    <source>
        <dbReference type="ARBA" id="ARBA00048542"/>
    </source>
</evidence>
<dbReference type="InterPro" id="IPR029039">
    <property type="entry name" value="Flavoprotein-like_sf"/>
</dbReference>
<dbReference type="RefSeq" id="WP_311835393.1">
    <property type="nucleotide sequence ID" value="NZ_JARQBJ010000003.1"/>
</dbReference>
<comment type="function">
    <text evidence="6">Quinone reductase that provides resistance to thiol-specific stress caused by electrophilic quinones.</text>
</comment>
<dbReference type="EC" id="1.6.5.-" evidence="6"/>
<dbReference type="GO" id="GO:0010181">
    <property type="term" value="F:FMN binding"/>
    <property type="evidence" value="ECO:0007669"/>
    <property type="project" value="UniProtKB-UniRule"/>
</dbReference>
<dbReference type="SUPFAM" id="SSF52218">
    <property type="entry name" value="Flavoproteins"/>
    <property type="match status" value="1"/>
</dbReference>
<evidence type="ECO:0000256" key="6">
    <source>
        <dbReference type="HAMAP-Rule" id="MF_01216"/>
    </source>
</evidence>
<dbReference type="InterPro" id="IPR003680">
    <property type="entry name" value="Flavodoxin_fold"/>
</dbReference>
<accession>A0AAW8U004</accession>
<feature type="domain" description="Flavodoxin-like fold" evidence="7">
    <location>
        <begin position="3"/>
        <end position="202"/>
    </location>
</feature>
<evidence type="ECO:0000256" key="4">
    <source>
        <dbReference type="ARBA" id="ARBA00023027"/>
    </source>
</evidence>
<evidence type="ECO:0000256" key="2">
    <source>
        <dbReference type="ARBA" id="ARBA00022643"/>
    </source>
</evidence>
<dbReference type="GO" id="GO:0016652">
    <property type="term" value="F:oxidoreductase activity, acting on NAD(P)H as acceptor"/>
    <property type="evidence" value="ECO:0007669"/>
    <property type="project" value="UniProtKB-UniRule"/>
</dbReference>
<dbReference type="GO" id="GO:0016655">
    <property type="term" value="F:oxidoreductase activity, acting on NAD(P)H, quinone or similar compound as acceptor"/>
    <property type="evidence" value="ECO:0007669"/>
    <property type="project" value="InterPro"/>
</dbReference>
<keyword evidence="2 6" id="KW-0288">FMN</keyword>
<comment type="similarity">
    <text evidence="6">Belongs to the azoreductase type 1 family.</text>
</comment>
<evidence type="ECO:0000259" key="7">
    <source>
        <dbReference type="Pfam" id="PF02525"/>
    </source>
</evidence>
<evidence type="ECO:0000313" key="9">
    <source>
        <dbReference type="Proteomes" id="UP001256711"/>
    </source>
</evidence>
<dbReference type="HAMAP" id="MF_01216">
    <property type="entry name" value="Azoreductase_type1"/>
    <property type="match status" value="1"/>
</dbReference>
<dbReference type="PANTHER" id="PTHR43741">
    <property type="entry name" value="FMN-DEPENDENT NADH-AZOREDUCTASE 1"/>
    <property type="match status" value="1"/>
</dbReference>
<dbReference type="InterPro" id="IPR023048">
    <property type="entry name" value="NADH:quinone_OxRdtase_FMN_depd"/>
</dbReference>
<proteinExistence type="inferred from homology"/>
<gene>
    <name evidence="6" type="primary">azoR</name>
    <name evidence="8" type="ORF">P7H43_07175</name>
</gene>
<sequence>MSNVLVIKAHPLSNEKSRSIQILKTFLTAYEEKHPEDKITVLDLYGKDAVPEIDEEILDAWGKLRSGTPLQDLTVNQQAKVVAFDASIDQFLAADKVIIANALWNLNVPTRLKAWFDTINVAGKTFRYTENGPVGMTKGKKALHIQSNGGFYQGKDPASQYVKMILNFVGVDSVDQIFIEGIDYEPEKAEEILAAATKEAQTLAETF</sequence>
<keyword evidence="1 6" id="KW-0285">Flavoprotein</keyword>
<keyword evidence="4 6" id="KW-0520">NAD</keyword>
<organism evidence="8 9">
    <name type="scientific">Enterococcus asini</name>
    <dbReference type="NCBI Taxonomy" id="57732"/>
    <lineage>
        <taxon>Bacteria</taxon>
        <taxon>Bacillati</taxon>
        <taxon>Bacillota</taxon>
        <taxon>Bacilli</taxon>
        <taxon>Lactobacillales</taxon>
        <taxon>Enterococcaceae</taxon>
        <taxon>Enterococcus</taxon>
    </lineage>
</organism>
<dbReference type="EC" id="1.7.1.17" evidence="6"/>